<proteinExistence type="inferred from homology"/>
<dbReference type="Pfam" id="PF00031">
    <property type="entry name" value="Cystatin"/>
    <property type="match status" value="1"/>
</dbReference>
<evidence type="ECO:0000259" key="4">
    <source>
        <dbReference type="SMART" id="SM00043"/>
    </source>
</evidence>
<evidence type="ECO:0000313" key="6">
    <source>
        <dbReference type="Proteomes" id="UP000261580"/>
    </source>
</evidence>
<evidence type="ECO:0000256" key="1">
    <source>
        <dbReference type="ARBA" id="ARBA00009403"/>
    </source>
</evidence>
<dbReference type="GeneTree" id="ENSGT00940000154755"/>
<dbReference type="Gene3D" id="3.10.450.10">
    <property type="match status" value="1"/>
</dbReference>
<dbReference type="InterPro" id="IPR046350">
    <property type="entry name" value="Cystatin_sf"/>
</dbReference>
<dbReference type="AlphaFoldDB" id="A0A3Q4H4Z4"/>
<keyword evidence="3" id="KW-0812">Transmembrane</keyword>
<dbReference type="FunFam" id="3.10.450.10:FF:000004">
    <property type="entry name" value="Cystatin C"/>
    <property type="match status" value="1"/>
</dbReference>
<sequence>MPLLARGDVDVYITGRARWGVFHFVSCVLCLLGKRYKMWKVALTVLAAALAVGYGTMVGGLTDADIKDENVQNALRFAVVQHNRGSNDMYLSQVAEVIKVQSQVVAGIKYVITVKMAKTPCRKGGVEEVCAIEKDEAKAKPYQCTFEVWSRPWLNSIELERMNANTEIYVGH</sequence>
<dbReference type="PROSITE" id="PS00287">
    <property type="entry name" value="CYSTATIN"/>
    <property type="match status" value="1"/>
</dbReference>
<feature type="transmembrane region" description="Helical" evidence="3">
    <location>
        <begin position="41"/>
        <end position="61"/>
    </location>
</feature>
<dbReference type="InterPro" id="IPR000010">
    <property type="entry name" value="Cystatin_dom"/>
</dbReference>
<dbReference type="InterPro" id="IPR018073">
    <property type="entry name" value="Prot_inh_cystat_CS"/>
</dbReference>
<dbReference type="GO" id="GO:0005615">
    <property type="term" value="C:extracellular space"/>
    <property type="evidence" value="ECO:0007669"/>
    <property type="project" value="TreeGrafter"/>
</dbReference>
<evidence type="ECO:0000313" key="5">
    <source>
        <dbReference type="Ensembl" id="ENSNBRP00000016771.1"/>
    </source>
</evidence>
<evidence type="ECO:0000256" key="2">
    <source>
        <dbReference type="ARBA" id="ARBA00023157"/>
    </source>
</evidence>
<feature type="domain" description="Cystatin" evidence="4">
    <location>
        <begin position="56"/>
        <end position="165"/>
    </location>
</feature>
<protein>
    <submittedName>
        <fullName evidence="5">Zgc:163030</fullName>
    </submittedName>
</protein>
<evidence type="ECO:0000256" key="3">
    <source>
        <dbReference type="SAM" id="Phobius"/>
    </source>
</evidence>
<dbReference type="GO" id="GO:0031982">
    <property type="term" value="C:vesicle"/>
    <property type="evidence" value="ECO:0007669"/>
    <property type="project" value="TreeGrafter"/>
</dbReference>
<dbReference type="Proteomes" id="UP000261580">
    <property type="component" value="Unassembled WGS sequence"/>
</dbReference>
<dbReference type="SMART" id="SM00043">
    <property type="entry name" value="CY"/>
    <property type="match status" value="1"/>
</dbReference>
<dbReference type="STRING" id="32507.ENSNBRP00000016771"/>
<name>A0A3Q4H4Z4_NEOBR</name>
<dbReference type="PANTHER" id="PTHR46186:SF12">
    <property type="entry name" value="CYSTATIN C (AMYLOID ANGIOPATHY AND CEREBRAL HEMORRHAGE)-RELATED"/>
    <property type="match status" value="1"/>
</dbReference>
<accession>A0A3Q4H4Z4</accession>
<dbReference type="GO" id="GO:0004869">
    <property type="term" value="F:cysteine-type endopeptidase inhibitor activity"/>
    <property type="evidence" value="ECO:0007669"/>
    <property type="project" value="InterPro"/>
</dbReference>
<keyword evidence="6" id="KW-1185">Reference proteome</keyword>
<reference evidence="5" key="2">
    <citation type="submission" date="2025-09" db="UniProtKB">
        <authorList>
            <consortium name="Ensembl"/>
        </authorList>
    </citation>
    <scope>IDENTIFICATION</scope>
</reference>
<dbReference type="Ensembl" id="ENSNBRT00000017221.1">
    <property type="protein sequence ID" value="ENSNBRP00000016771.1"/>
    <property type="gene ID" value="ENSNBRG00000012954.1"/>
</dbReference>
<keyword evidence="2" id="KW-1015">Disulfide bond</keyword>
<reference evidence="5" key="1">
    <citation type="submission" date="2025-08" db="UniProtKB">
        <authorList>
            <consortium name="Ensembl"/>
        </authorList>
    </citation>
    <scope>IDENTIFICATION</scope>
</reference>
<dbReference type="GO" id="GO:0005737">
    <property type="term" value="C:cytoplasm"/>
    <property type="evidence" value="ECO:0007669"/>
    <property type="project" value="TreeGrafter"/>
</dbReference>
<keyword evidence="3" id="KW-1133">Transmembrane helix</keyword>
<feature type="transmembrane region" description="Helical" evidence="3">
    <location>
        <begin position="12"/>
        <end position="32"/>
    </location>
</feature>
<dbReference type="SUPFAM" id="SSF54403">
    <property type="entry name" value="Cystatin/monellin"/>
    <property type="match status" value="1"/>
</dbReference>
<dbReference type="CDD" id="cd00042">
    <property type="entry name" value="CY"/>
    <property type="match status" value="1"/>
</dbReference>
<organism evidence="5 6">
    <name type="scientific">Neolamprologus brichardi</name>
    <name type="common">Fairy cichlid</name>
    <name type="synonym">Lamprologus brichardi</name>
    <dbReference type="NCBI Taxonomy" id="32507"/>
    <lineage>
        <taxon>Eukaryota</taxon>
        <taxon>Metazoa</taxon>
        <taxon>Chordata</taxon>
        <taxon>Craniata</taxon>
        <taxon>Vertebrata</taxon>
        <taxon>Euteleostomi</taxon>
        <taxon>Actinopterygii</taxon>
        <taxon>Neopterygii</taxon>
        <taxon>Teleostei</taxon>
        <taxon>Neoteleostei</taxon>
        <taxon>Acanthomorphata</taxon>
        <taxon>Ovalentaria</taxon>
        <taxon>Cichlomorphae</taxon>
        <taxon>Cichliformes</taxon>
        <taxon>Cichlidae</taxon>
        <taxon>African cichlids</taxon>
        <taxon>Pseudocrenilabrinae</taxon>
        <taxon>Lamprologini</taxon>
        <taxon>Neolamprologus</taxon>
    </lineage>
</organism>
<comment type="similarity">
    <text evidence="1">Belongs to the cystatin family.</text>
</comment>
<dbReference type="PANTHER" id="PTHR46186">
    <property type="entry name" value="CYSTATIN"/>
    <property type="match status" value="1"/>
</dbReference>
<dbReference type="Bgee" id="ENSNBRG00000012954">
    <property type="expression patterns" value="Expressed in camera-type eye and 8 other cell types or tissues"/>
</dbReference>
<keyword evidence="3" id="KW-0472">Membrane</keyword>